<keyword evidence="2" id="KW-0808">Transferase</keyword>
<dbReference type="Proteomes" id="UP000594480">
    <property type="component" value="Chromosome"/>
</dbReference>
<evidence type="ECO:0000313" key="3">
    <source>
        <dbReference type="Proteomes" id="UP000594480"/>
    </source>
</evidence>
<dbReference type="EMBL" id="CP064760">
    <property type="protein sequence ID" value="QPE04542.1"/>
    <property type="molecule type" value="Genomic_DNA"/>
</dbReference>
<feature type="region of interest" description="Disordered" evidence="1">
    <location>
        <begin position="157"/>
        <end position="199"/>
    </location>
</feature>
<reference evidence="2 3" key="1">
    <citation type="submission" date="2020-11" db="EMBL/GenBank/DDBJ databases">
        <title>Amino acid is mineralized and recycled by bacteria in oceanic microbiome.</title>
        <authorList>
            <person name="Zheng L.Y."/>
        </authorList>
    </citation>
    <scope>NUCLEOTIDE SEQUENCE [LARGE SCALE GENOMIC DNA]</scope>
    <source>
        <strain evidence="2 3">A32-1</strain>
    </source>
</reference>
<sequence length="199" mass="21507">MPEPDGYKDWTGLAQAIKAAATKAAGDGASALDVNAQIVQAQHDRFLSRVFAEGEESEWLLKGGTAMLARVPKSRSTKDLDLASTGAADLDAAQQALEQAAARDLGDHVRFQLTRARATGRGENQPGVATRRLVFTCLDANTGRRISDIPIDVVVGPPRSAASRRSSRRRGCSWGGRSRRTPTGCSRSPIRSRRRSLRR</sequence>
<gene>
    <name evidence="2" type="ORF">IT882_15675</name>
</gene>
<dbReference type="AlphaFoldDB" id="A0A7S8MWH5"/>
<dbReference type="RefSeq" id="WP_195692598.1">
    <property type="nucleotide sequence ID" value="NZ_CP064760.1"/>
</dbReference>
<dbReference type="KEGG" id="msf:IT882_15675"/>
<accession>A0A7S8MWH5</accession>
<dbReference type="InterPro" id="IPR014942">
    <property type="entry name" value="AbiEii"/>
</dbReference>
<name>A0A7S8MWH5_9MICO</name>
<feature type="compositionally biased region" description="Basic residues" evidence="1">
    <location>
        <begin position="190"/>
        <end position="199"/>
    </location>
</feature>
<proteinExistence type="predicted"/>
<dbReference type="Pfam" id="PF08843">
    <property type="entry name" value="AbiEii"/>
    <property type="match status" value="1"/>
</dbReference>
<dbReference type="GO" id="GO:0016740">
    <property type="term" value="F:transferase activity"/>
    <property type="evidence" value="ECO:0007669"/>
    <property type="project" value="UniProtKB-KW"/>
</dbReference>
<organism evidence="2 3">
    <name type="scientific">Microbacterium schleiferi</name>
    <dbReference type="NCBI Taxonomy" id="69362"/>
    <lineage>
        <taxon>Bacteria</taxon>
        <taxon>Bacillati</taxon>
        <taxon>Actinomycetota</taxon>
        <taxon>Actinomycetes</taxon>
        <taxon>Micrococcales</taxon>
        <taxon>Microbacteriaceae</taxon>
        <taxon>Microbacterium</taxon>
    </lineage>
</organism>
<protein>
    <submittedName>
        <fullName evidence="2">Nucleotidyl transferase AbiEii/AbiGii toxin family protein</fullName>
    </submittedName>
</protein>
<evidence type="ECO:0000256" key="1">
    <source>
        <dbReference type="SAM" id="MobiDB-lite"/>
    </source>
</evidence>
<evidence type="ECO:0000313" key="2">
    <source>
        <dbReference type="EMBL" id="QPE04542.1"/>
    </source>
</evidence>
<keyword evidence="3" id="KW-1185">Reference proteome</keyword>